<accession>A0A409VUS2</accession>
<name>A0A409VUS2_9AGAR</name>
<protein>
    <submittedName>
        <fullName evidence="1">Uncharacterized protein</fullName>
    </submittedName>
</protein>
<gene>
    <name evidence="1" type="ORF">CVT26_013287</name>
</gene>
<keyword evidence="2" id="KW-1185">Reference proteome</keyword>
<dbReference type="InParanoid" id="A0A409VUS2"/>
<dbReference type="Proteomes" id="UP000284706">
    <property type="component" value="Unassembled WGS sequence"/>
</dbReference>
<dbReference type="AlphaFoldDB" id="A0A409VUS2"/>
<evidence type="ECO:0000313" key="1">
    <source>
        <dbReference type="EMBL" id="PPQ69999.1"/>
    </source>
</evidence>
<evidence type="ECO:0000313" key="2">
    <source>
        <dbReference type="Proteomes" id="UP000284706"/>
    </source>
</evidence>
<proteinExistence type="predicted"/>
<dbReference type="EMBL" id="NHYE01005556">
    <property type="protein sequence ID" value="PPQ69999.1"/>
    <property type="molecule type" value="Genomic_DNA"/>
</dbReference>
<sequence>MSRRIRLQPILRYFCGQQSSKMARRMNQAYNERSNFFMSTECAPEIPLEQATKHQPLLDSFPPSQFLNTYHSCGQTRRREGRAMARFSLPIKFRTGSARAADVQLATRPSTPGLLNELSSGAQWQLKYRQRVSILVKRLACSPLTIFHQ</sequence>
<reference evidence="1 2" key="1">
    <citation type="journal article" date="2018" name="Evol. Lett.">
        <title>Horizontal gene cluster transfer increased hallucinogenic mushroom diversity.</title>
        <authorList>
            <person name="Reynolds H.T."/>
            <person name="Vijayakumar V."/>
            <person name="Gluck-Thaler E."/>
            <person name="Korotkin H.B."/>
            <person name="Matheny P.B."/>
            <person name="Slot J.C."/>
        </authorList>
    </citation>
    <scope>NUCLEOTIDE SEQUENCE [LARGE SCALE GENOMIC DNA]</scope>
    <source>
        <strain evidence="1 2">SRW20</strain>
    </source>
</reference>
<organism evidence="1 2">
    <name type="scientific">Gymnopilus dilepis</name>
    <dbReference type="NCBI Taxonomy" id="231916"/>
    <lineage>
        <taxon>Eukaryota</taxon>
        <taxon>Fungi</taxon>
        <taxon>Dikarya</taxon>
        <taxon>Basidiomycota</taxon>
        <taxon>Agaricomycotina</taxon>
        <taxon>Agaricomycetes</taxon>
        <taxon>Agaricomycetidae</taxon>
        <taxon>Agaricales</taxon>
        <taxon>Agaricineae</taxon>
        <taxon>Hymenogastraceae</taxon>
        <taxon>Gymnopilus</taxon>
    </lineage>
</organism>
<comment type="caution">
    <text evidence="1">The sequence shown here is derived from an EMBL/GenBank/DDBJ whole genome shotgun (WGS) entry which is preliminary data.</text>
</comment>